<comment type="similarity">
    <text evidence="4">Belongs to the class I-like SAM-binding methyltransferase superfamily. RNA M5U methyltransferase family.</text>
</comment>
<dbReference type="EMBL" id="BQXS01000009">
    <property type="protein sequence ID" value="GKT27389.1"/>
    <property type="molecule type" value="Genomic_DNA"/>
</dbReference>
<dbReference type="InterPro" id="IPR045850">
    <property type="entry name" value="TRM2_met"/>
</dbReference>
<accession>A0ABQ5K483</accession>
<comment type="caution">
    <text evidence="4">Lacks conserved residue(s) required for the propagation of feature annotation.</text>
</comment>
<dbReference type="PANTHER" id="PTHR45904">
    <property type="entry name" value="TRNA (URACIL-5-)-METHYLTRANSFERASE"/>
    <property type="match status" value="1"/>
</dbReference>
<comment type="caution">
    <text evidence="5">The sequence shown here is derived from an EMBL/GenBank/DDBJ whole genome shotgun (WGS) entry which is preliminary data.</text>
</comment>
<dbReference type="SUPFAM" id="SSF53335">
    <property type="entry name" value="S-adenosyl-L-methionine-dependent methyltransferases"/>
    <property type="match status" value="1"/>
</dbReference>
<dbReference type="PROSITE" id="PS51687">
    <property type="entry name" value="SAM_MT_RNA_M5U"/>
    <property type="match status" value="1"/>
</dbReference>
<keyword evidence="6" id="KW-1185">Reference proteome</keyword>
<feature type="active site" description="Nucleophile" evidence="4">
    <location>
        <position position="78"/>
    </location>
</feature>
<dbReference type="PANTHER" id="PTHR45904:SF2">
    <property type="entry name" value="TRNA (URACIL-5-)-METHYLTRANSFERASE HOMOLOG A"/>
    <property type="match status" value="1"/>
</dbReference>
<dbReference type="InterPro" id="IPR029063">
    <property type="entry name" value="SAM-dependent_MTases_sf"/>
</dbReference>
<protein>
    <submittedName>
        <fullName evidence="5">(Uracil-5)-methyltransferase family like protein</fullName>
    </submittedName>
</protein>
<keyword evidence="2 4" id="KW-0808">Transferase</keyword>
<evidence type="ECO:0000256" key="4">
    <source>
        <dbReference type="PROSITE-ProRule" id="PRU01024"/>
    </source>
</evidence>
<gene>
    <name evidence="5" type="ORF">ADUPG1_000022</name>
</gene>
<organism evidence="5 6">
    <name type="scientific">Aduncisulcus paluster</name>
    <dbReference type="NCBI Taxonomy" id="2918883"/>
    <lineage>
        <taxon>Eukaryota</taxon>
        <taxon>Metamonada</taxon>
        <taxon>Carpediemonas-like organisms</taxon>
        <taxon>Aduncisulcus</taxon>
    </lineage>
</organism>
<keyword evidence="3 4" id="KW-0949">S-adenosyl-L-methionine</keyword>
<proteinExistence type="inferred from homology"/>
<keyword evidence="1 4" id="KW-0489">Methyltransferase</keyword>
<evidence type="ECO:0000313" key="5">
    <source>
        <dbReference type="EMBL" id="GKT27389.1"/>
    </source>
</evidence>
<evidence type="ECO:0000256" key="1">
    <source>
        <dbReference type="ARBA" id="ARBA00022603"/>
    </source>
</evidence>
<dbReference type="Pfam" id="PF05958">
    <property type="entry name" value="tRNA_U5-meth_tr"/>
    <property type="match status" value="1"/>
</dbReference>
<dbReference type="Gene3D" id="3.40.50.150">
    <property type="entry name" value="Vaccinia Virus protein VP39"/>
    <property type="match status" value="1"/>
</dbReference>
<name>A0ABQ5K483_9EUKA</name>
<evidence type="ECO:0000256" key="2">
    <source>
        <dbReference type="ARBA" id="ARBA00022679"/>
    </source>
</evidence>
<dbReference type="InterPro" id="IPR010280">
    <property type="entry name" value="U5_MeTrfase_fam"/>
</dbReference>
<evidence type="ECO:0000256" key="3">
    <source>
        <dbReference type="ARBA" id="ARBA00022691"/>
    </source>
</evidence>
<evidence type="ECO:0000313" key="6">
    <source>
        <dbReference type="Proteomes" id="UP001057375"/>
    </source>
</evidence>
<feature type="binding site" evidence="4">
    <location>
        <position position="50"/>
    </location>
    <ligand>
        <name>S-adenosyl-L-methionine</name>
        <dbReference type="ChEBI" id="CHEBI:59789"/>
    </ligand>
</feature>
<dbReference type="Proteomes" id="UP001057375">
    <property type="component" value="Unassembled WGS sequence"/>
</dbReference>
<feature type="non-terminal residue" evidence="5">
    <location>
        <position position="158"/>
    </location>
</feature>
<reference evidence="5" key="1">
    <citation type="submission" date="2022-03" db="EMBL/GenBank/DDBJ databases">
        <title>Draft genome sequence of Aduncisulcus paluster, a free-living microaerophilic Fornicata.</title>
        <authorList>
            <person name="Yuyama I."/>
            <person name="Kume K."/>
            <person name="Tamura T."/>
            <person name="Inagaki Y."/>
            <person name="Hashimoto T."/>
        </authorList>
    </citation>
    <scope>NUCLEOTIDE SEQUENCE</scope>
    <source>
        <strain evidence="5">NY0171</strain>
    </source>
</reference>
<sequence>MDGIHLSFVCGPAEKKLSSLIKQSTKIISSSSSSSSSYSPRGLRCVAVVDPPRSGLHGSVVKLLRNNEHIERIVMVSCSPSSLMRDMKALCAVTNKHSYPFIPVSLEVFDMFPHTPHQETVVVLDRSGDCTGNPRSFLVSGLSNEAKRELNKMKKEEE</sequence>